<proteinExistence type="inferred from homology"/>
<accession>A0ABP9RLE5</accession>
<dbReference type="Pfam" id="PF13458">
    <property type="entry name" value="Peripla_BP_6"/>
    <property type="match status" value="1"/>
</dbReference>
<dbReference type="InterPro" id="IPR028081">
    <property type="entry name" value="Leu-bd"/>
</dbReference>
<evidence type="ECO:0000313" key="6">
    <source>
        <dbReference type="Proteomes" id="UP001501570"/>
    </source>
</evidence>
<feature type="signal peptide" evidence="3">
    <location>
        <begin position="1"/>
        <end position="22"/>
    </location>
</feature>
<dbReference type="PROSITE" id="PS51257">
    <property type="entry name" value="PROKAR_LIPOPROTEIN"/>
    <property type="match status" value="1"/>
</dbReference>
<dbReference type="InterPro" id="IPR051010">
    <property type="entry name" value="BCAA_transport"/>
</dbReference>
<dbReference type="PANTHER" id="PTHR30483:SF37">
    <property type="entry name" value="ABC TRANSPORTER SUBSTRATE-BINDING PROTEIN"/>
    <property type="match status" value="1"/>
</dbReference>
<sequence>MKVRTTTVAVTAVLALSLAACGSKGSRSTSGADQDQLTIGVSMSLTGSLAREGLLTRSGYEFCQQVINGKGGIPVGDRKVKLNLVFQDDTSSPDTAAQLIDQYNDKGYKLVLSPYGSAATEAAAAVVERNGQVMVDSLGADDTIFEKGYRRTFGVLSPGSEYAASIVEALHDLAKPTPKTVIFLSADDGFSKSVTTGGEKAARGLGMTVLPTQFFPNGASDVSAALSKAKALHPDVIIGSVHFVEGVAIIKQSKELGVRPQGFGETVAPPTPDFPQTLNELAEGVLGSSQWVSSGKGSDKWFGTSADYATAYKAKFGEDAQYHAASASAACLALVMAVEKAHSLQPDAVRDALASLDTPSFFGPIKFDPTGKNVTKQMSVIQIQHGEAVPVWPADVAQKPLIWPGAA</sequence>
<evidence type="ECO:0000256" key="1">
    <source>
        <dbReference type="ARBA" id="ARBA00010062"/>
    </source>
</evidence>
<comment type="similarity">
    <text evidence="1">Belongs to the leucine-binding protein family.</text>
</comment>
<feature type="domain" description="Leucine-binding protein" evidence="4">
    <location>
        <begin position="37"/>
        <end position="385"/>
    </location>
</feature>
<keyword evidence="2 3" id="KW-0732">Signal</keyword>
<comment type="caution">
    <text evidence="5">The sequence shown here is derived from an EMBL/GenBank/DDBJ whole genome shotgun (WGS) entry which is preliminary data.</text>
</comment>
<evidence type="ECO:0000256" key="2">
    <source>
        <dbReference type="ARBA" id="ARBA00022729"/>
    </source>
</evidence>
<dbReference type="SUPFAM" id="SSF53822">
    <property type="entry name" value="Periplasmic binding protein-like I"/>
    <property type="match status" value="1"/>
</dbReference>
<name>A0ABP9RLE5_9ACTN</name>
<gene>
    <name evidence="5" type="ORF">GCM10023322_11990</name>
</gene>
<dbReference type="InterPro" id="IPR028082">
    <property type="entry name" value="Peripla_BP_I"/>
</dbReference>
<feature type="chain" id="PRO_5045946661" evidence="3">
    <location>
        <begin position="23"/>
        <end position="407"/>
    </location>
</feature>
<evidence type="ECO:0000259" key="4">
    <source>
        <dbReference type="Pfam" id="PF13458"/>
    </source>
</evidence>
<evidence type="ECO:0000256" key="3">
    <source>
        <dbReference type="SAM" id="SignalP"/>
    </source>
</evidence>
<keyword evidence="6" id="KW-1185">Reference proteome</keyword>
<dbReference type="EMBL" id="BAABJQ010000003">
    <property type="protein sequence ID" value="GAA5180208.1"/>
    <property type="molecule type" value="Genomic_DNA"/>
</dbReference>
<dbReference type="PANTHER" id="PTHR30483">
    <property type="entry name" value="LEUCINE-SPECIFIC-BINDING PROTEIN"/>
    <property type="match status" value="1"/>
</dbReference>
<dbReference type="CDD" id="cd06338">
    <property type="entry name" value="PBP1_ABC_ligand_binding-like"/>
    <property type="match status" value="1"/>
</dbReference>
<protein>
    <submittedName>
        <fullName evidence="5">Amino acid ABC transporter substrate-binding protein</fullName>
    </submittedName>
</protein>
<reference evidence="6" key="1">
    <citation type="journal article" date="2019" name="Int. J. Syst. Evol. Microbiol.">
        <title>The Global Catalogue of Microorganisms (GCM) 10K type strain sequencing project: providing services to taxonomists for standard genome sequencing and annotation.</title>
        <authorList>
            <consortium name="The Broad Institute Genomics Platform"/>
            <consortium name="The Broad Institute Genome Sequencing Center for Infectious Disease"/>
            <person name="Wu L."/>
            <person name="Ma J."/>
        </authorList>
    </citation>
    <scope>NUCLEOTIDE SEQUENCE [LARGE SCALE GENOMIC DNA]</scope>
    <source>
        <strain evidence="6">JCM 18304</strain>
    </source>
</reference>
<organism evidence="5 6">
    <name type="scientific">Rugosimonospora acidiphila</name>
    <dbReference type="NCBI Taxonomy" id="556531"/>
    <lineage>
        <taxon>Bacteria</taxon>
        <taxon>Bacillati</taxon>
        <taxon>Actinomycetota</taxon>
        <taxon>Actinomycetes</taxon>
        <taxon>Micromonosporales</taxon>
        <taxon>Micromonosporaceae</taxon>
        <taxon>Rugosimonospora</taxon>
    </lineage>
</organism>
<dbReference type="Gene3D" id="3.40.50.2300">
    <property type="match status" value="2"/>
</dbReference>
<dbReference type="RefSeq" id="WP_345626849.1">
    <property type="nucleotide sequence ID" value="NZ_BAABJQ010000003.1"/>
</dbReference>
<dbReference type="Proteomes" id="UP001501570">
    <property type="component" value="Unassembled WGS sequence"/>
</dbReference>
<evidence type="ECO:0000313" key="5">
    <source>
        <dbReference type="EMBL" id="GAA5180208.1"/>
    </source>
</evidence>